<feature type="transmembrane region" description="Helical" evidence="1">
    <location>
        <begin position="455"/>
        <end position="472"/>
    </location>
</feature>
<feature type="transmembrane region" description="Helical" evidence="1">
    <location>
        <begin position="228"/>
        <end position="246"/>
    </location>
</feature>
<gene>
    <name evidence="2" type="ORF">EV672_101690</name>
</gene>
<evidence type="ECO:0008006" key="4">
    <source>
        <dbReference type="Google" id="ProtNLM"/>
    </source>
</evidence>
<feature type="transmembrane region" description="Helical" evidence="1">
    <location>
        <begin position="61"/>
        <end position="80"/>
    </location>
</feature>
<evidence type="ECO:0000256" key="1">
    <source>
        <dbReference type="SAM" id="Phobius"/>
    </source>
</evidence>
<comment type="caution">
    <text evidence="2">The sequence shown here is derived from an EMBL/GenBank/DDBJ whole genome shotgun (WGS) entry which is preliminary data.</text>
</comment>
<protein>
    <recommendedName>
        <fullName evidence="4">O-antigen polysaccharide polymerase Wzy-like protein</fullName>
    </recommendedName>
</protein>
<feature type="transmembrane region" description="Helical" evidence="1">
    <location>
        <begin position="424"/>
        <end position="449"/>
    </location>
</feature>
<keyword evidence="3" id="KW-1185">Reference proteome</keyword>
<keyword evidence="1" id="KW-0812">Transmembrane</keyword>
<feature type="transmembrane region" description="Helical" evidence="1">
    <location>
        <begin position="7"/>
        <end position="25"/>
    </location>
</feature>
<feature type="transmembrane region" description="Helical" evidence="1">
    <location>
        <begin position="31"/>
        <end position="49"/>
    </location>
</feature>
<feature type="transmembrane region" description="Helical" evidence="1">
    <location>
        <begin position="253"/>
        <end position="272"/>
    </location>
</feature>
<name>A0A4V6PVK0_9BURK</name>
<feature type="transmembrane region" description="Helical" evidence="1">
    <location>
        <begin position="396"/>
        <end position="417"/>
    </location>
</feature>
<evidence type="ECO:0000313" key="2">
    <source>
        <dbReference type="EMBL" id="TDP88538.1"/>
    </source>
</evidence>
<accession>A0A4V6PVK0</accession>
<dbReference type="AlphaFoldDB" id="A0A4V6PVK0"/>
<feature type="transmembrane region" description="Helical" evidence="1">
    <location>
        <begin position="174"/>
        <end position="198"/>
    </location>
</feature>
<keyword evidence="1" id="KW-0472">Membrane</keyword>
<feature type="transmembrane region" description="Helical" evidence="1">
    <location>
        <begin position="139"/>
        <end position="162"/>
    </location>
</feature>
<sequence>MTKAPSISPPAMALLALTMGVIQLMGHAYAWPFWGSMMVLTVIGFWGLARLIFVPSFVTAWTVYGVSLALAYGFGTLNTMTSGYVDGSAMYMVNYAGPSALGRAEGLMLLIVAAMLYIGHIDPNKTIPTEPFTDTERSATLVLLIVVCAGTFIALATGQLGFQGVQNGAGDSALVSPLASLVTSCLTPATALAILAYGTQPGSRTRSLVIFLCLLLALTQMTQGRRLLMFNVLTLLMAFFAVRSAKGFFSPKVIVALLVTVAVVAGASRFFVSMRIASYSLPVDATLAERVEGAVDVITRPEQSGLNEHLEQNQSTRTFVLGYVGELIEAYDKTGRTTQGDLLTLNVAAAMPTAIWPGKWRIISQIGSDETACHAKLGMPAWDAANTVITEGLCDFGWTGMLLYPIAMAGLMTLAVVAVRRTNILIRALVGFATIKSLLGVEGVLTGYIVDLRNTAVLAIAAALLVAIFNWYQKQPLVIHHREQRALRKQRLAELRAGRP</sequence>
<keyword evidence="1" id="KW-1133">Transmembrane helix</keyword>
<proteinExistence type="predicted"/>
<dbReference type="EMBL" id="SNXW01000001">
    <property type="protein sequence ID" value="TDP88538.1"/>
    <property type="molecule type" value="Genomic_DNA"/>
</dbReference>
<organism evidence="2 3">
    <name type="scientific">Aquabacterium commune</name>
    <dbReference type="NCBI Taxonomy" id="70586"/>
    <lineage>
        <taxon>Bacteria</taxon>
        <taxon>Pseudomonadati</taxon>
        <taxon>Pseudomonadota</taxon>
        <taxon>Betaproteobacteria</taxon>
        <taxon>Burkholderiales</taxon>
        <taxon>Aquabacterium</taxon>
    </lineage>
</organism>
<reference evidence="2 3" key="1">
    <citation type="submission" date="2019-03" db="EMBL/GenBank/DDBJ databases">
        <title>Genomic Encyclopedia of Type Strains, Phase IV (KMG-IV): sequencing the most valuable type-strain genomes for metagenomic binning, comparative biology and taxonomic classification.</title>
        <authorList>
            <person name="Goeker M."/>
        </authorList>
    </citation>
    <scope>NUCLEOTIDE SEQUENCE [LARGE SCALE GENOMIC DNA]</scope>
    <source>
        <strain evidence="2 3">DSM 11901</strain>
    </source>
</reference>
<evidence type="ECO:0000313" key="3">
    <source>
        <dbReference type="Proteomes" id="UP000294593"/>
    </source>
</evidence>
<feature type="transmembrane region" description="Helical" evidence="1">
    <location>
        <begin position="100"/>
        <end position="118"/>
    </location>
</feature>
<dbReference type="Proteomes" id="UP000294593">
    <property type="component" value="Unassembled WGS sequence"/>
</dbReference>